<accession>A0A914GZS9</accession>
<keyword evidence="2" id="KW-1185">Reference proteome</keyword>
<dbReference type="Proteomes" id="UP000887572">
    <property type="component" value="Unplaced"/>
</dbReference>
<feature type="compositionally biased region" description="Low complexity" evidence="1">
    <location>
        <begin position="62"/>
        <end position="74"/>
    </location>
</feature>
<evidence type="ECO:0000313" key="2">
    <source>
        <dbReference type="Proteomes" id="UP000887572"/>
    </source>
</evidence>
<name>A0A914GZS9_GLORO</name>
<evidence type="ECO:0000313" key="3">
    <source>
        <dbReference type="WBParaSite" id="Gr19_v10_g12620.t1"/>
    </source>
</evidence>
<proteinExistence type="predicted"/>
<dbReference type="AlphaFoldDB" id="A0A914GZS9"/>
<sequence>MELATTKSKCEGSECVPLLKYRQALKLNAPIKGGRNRSTTNAVLNNALGRVNKIGRVGGPPAAATSTSATDNFI</sequence>
<organism evidence="2 3">
    <name type="scientific">Globodera rostochiensis</name>
    <name type="common">Golden nematode worm</name>
    <name type="synonym">Heterodera rostochiensis</name>
    <dbReference type="NCBI Taxonomy" id="31243"/>
    <lineage>
        <taxon>Eukaryota</taxon>
        <taxon>Metazoa</taxon>
        <taxon>Ecdysozoa</taxon>
        <taxon>Nematoda</taxon>
        <taxon>Chromadorea</taxon>
        <taxon>Rhabditida</taxon>
        <taxon>Tylenchina</taxon>
        <taxon>Tylenchomorpha</taxon>
        <taxon>Tylenchoidea</taxon>
        <taxon>Heteroderidae</taxon>
        <taxon>Heteroderinae</taxon>
        <taxon>Globodera</taxon>
    </lineage>
</organism>
<feature type="region of interest" description="Disordered" evidence="1">
    <location>
        <begin position="55"/>
        <end position="74"/>
    </location>
</feature>
<reference evidence="3" key="1">
    <citation type="submission" date="2022-11" db="UniProtKB">
        <authorList>
            <consortium name="WormBaseParasite"/>
        </authorList>
    </citation>
    <scope>IDENTIFICATION</scope>
</reference>
<protein>
    <submittedName>
        <fullName evidence="3">Uncharacterized protein</fullName>
    </submittedName>
</protein>
<evidence type="ECO:0000256" key="1">
    <source>
        <dbReference type="SAM" id="MobiDB-lite"/>
    </source>
</evidence>
<dbReference type="WBParaSite" id="Gr19_v10_g12620.t1">
    <property type="protein sequence ID" value="Gr19_v10_g12620.t1"/>
    <property type="gene ID" value="Gr19_v10_g12620"/>
</dbReference>